<dbReference type="WBParaSite" id="PgR034_g012_t02">
    <property type="protein sequence ID" value="PgR034_g012_t02"/>
    <property type="gene ID" value="PgR034_g012"/>
</dbReference>
<name>A0A915BC43_PARUN</name>
<proteinExistence type="predicted"/>
<dbReference type="Proteomes" id="UP000887569">
    <property type="component" value="Unplaced"/>
</dbReference>
<reference evidence="2" key="1">
    <citation type="submission" date="2022-11" db="UniProtKB">
        <authorList>
            <consortium name="WormBaseParasite"/>
        </authorList>
    </citation>
    <scope>IDENTIFICATION</scope>
</reference>
<keyword evidence="1" id="KW-1185">Reference proteome</keyword>
<dbReference type="AlphaFoldDB" id="A0A915BC43"/>
<organism evidence="1 2">
    <name type="scientific">Parascaris univalens</name>
    <name type="common">Nematode worm</name>
    <dbReference type="NCBI Taxonomy" id="6257"/>
    <lineage>
        <taxon>Eukaryota</taxon>
        <taxon>Metazoa</taxon>
        <taxon>Ecdysozoa</taxon>
        <taxon>Nematoda</taxon>
        <taxon>Chromadorea</taxon>
        <taxon>Rhabditida</taxon>
        <taxon>Spirurina</taxon>
        <taxon>Ascaridomorpha</taxon>
        <taxon>Ascaridoidea</taxon>
        <taxon>Ascarididae</taxon>
        <taxon>Parascaris</taxon>
    </lineage>
</organism>
<sequence>GFLFDSQVSVMRIFLQVSFRSQSGMIQTDRLTTELRNYNVESQSGVLIDACATWKSSEIFCTCLSNLQHKNQCEIRKAVKKDLKNKL</sequence>
<protein>
    <submittedName>
        <fullName evidence="2">Uncharacterized protein</fullName>
    </submittedName>
</protein>
<evidence type="ECO:0000313" key="1">
    <source>
        <dbReference type="Proteomes" id="UP000887569"/>
    </source>
</evidence>
<accession>A0A915BC43</accession>
<evidence type="ECO:0000313" key="2">
    <source>
        <dbReference type="WBParaSite" id="PgR034_g012_t02"/>
    </source>
</evidence>